<feature type="region of interest" description="Disordered" evidence="1">
    <location>
        <begin position="33"/>
        <end position="54"/>
    </location>
</feature>
<sequence>MSDIRVSVKWKTSTVFAGENVECTITFKNVAQPRSLRRSPSPSQFRGHTSHRERWKEALPMRSGQAPGIAAHRNSNSLPGLATSKARMHKQTLSLSTSNGFPPAPMSGLRESAPAVPKGGGNKHRRSVSIVSLGGEMGEENLSHGQHIISGRPTRGHTRSASLQVLPRRAAILGGGPSSATSSDRSFTVPSPSFRTSPAFTEQRPSLHSSPRSSPHIDLENGMASPGSGKRDRNSVSNFKFPHVPASIDEVSAPASLTDRPRDALGRMLSPRPNESGRGPNQTNLATRILSPASIDGTPRSSGEFYSMSNNSTETLASEYIAPENNRLLYRPAHSRQGSSLAPMKIPQPEVLMMGYGQIMGSFTLDGSLVNQNHFDEAKRKGIIGGQGGGGVVRSNSTKRDNGLLGSFGWGNIGESLGGLLGGNELSSIKETKGSTNARSIPILSTPQSILFVDLQLKPGESKSYTYSHPLPKGIPPSHKGRAIKISYNLVVGTQRAAKVTQQHQVHQADIPFRVLPSVNGQGEILGHDLMSPHTILSNIASISSVDNLQKGASSTAAEPSTTKSTSSSSDFVSYVEGLLDKPHRNSNAGLLSPTEAESRSRTPLANEPSTMKESIDLAILRSNTATSSARGINRFEITRSGERVAVIMLARPAYRLGETIPVAIDFQDSDVACYSLHATLETSEVIDPAIALRSKTSIHRATTRIHASQIESTICAKKVLFNPMIPPTSSPEFITSGISLEWRLRFEFVTSRLGDAEEDEDIDDLMEEVARDERGVVKAAVQGLPCETFDVTVPLRVFGNPSAFDEETDTGDFPI</sequence>
<feature type="region of interest" description="Disordered" evidence="1">
    <location>
        <begin position="584"/>
        <end position="609"/>
    </location>
</feature>
<name>A0AA39V6E3_9LECA</name>
<dbReference type="EMBL" id="JAFEKC020000006">
    <property type="protein sequence ID" value="KAK0514004.1"/>
    <property type="molecule type" value="Genomic_DNA"/>
</dbReference>
<dbReference type="Proteomes" id="UP001166286">
    <property type="component" value="Unassembled WGS sequence"/>
</dbReference>
<dbReference type="AlphaFoldDB" id="A0AA39V6E3"/>
<feature type="compositionally biased region" description="Low complexity" evidence="1">
    <location>
        <begin position="204"/>
        <end position="216"/>
    </location>
</feature>
<organism evidence="2 3">
    <name type="scientific">Cladonia borealis</name>
    <dbReference type="NCBI Taxonomy" id="184061"/>
    <lineage>
        <taxon>Eukaryota</taxon>
        <taxon>Fungi</taxon>
        <taxon>Dikarya</taxon>
        <taxon>Ascomycota</taxon>
        <taxon>Pezizomycotina</taxon>
        <taxon>Lecanoromycetes</taxon>
        <taxon>OSLEUM clade</taxon>
        <taxon>Lecanoromycetidae</taxon>
        <taxon>Lecanorales</taxon>
        <taxon>Lecanorineae</taxon>
        <taxon>Cladoniaceae</taxon>
        <taxon>Cladonia</taxon>
    </lineage>
</organism>
<proteinExistence type="predicted"/>
<evidence type="ECO:0000313" key="2">
    <source>
        <dbReference type="EMBL" id="KAK0514004.1"/>
    </source>
</evidence>
<evidence type="ECO:0000256" key="1">
    <source>
        <dbReference type="SAM" id="MobiDB-lite"/>
    </source>
</evidence>
<feature type="region of interest" description="Disordered" evidence="1">
    <location>
        <begin position="172"/>
        <end position="285"/>
    </location>
</feature>
<evidence type="ECO:0008006" key="4">
    <source>
        <dbReference type="Google" id="ProtNLM"/>
    </source>
</evidence>
<dbReference type="InterPro" id="IPR014848">
    <property type="entry name" value="Rgp1"/>
</dbReference>
<gene>
    <name evidence="2" type="ORF">JMJ35_003726</name>
</gene>
<keyword evidence="3" id="KW-1185">Reference proteome</keyword>
<feature type="compositionally biased region" description="Polar residues" evidence="1">
    <location>
        <begin position="178"/>
        <end position="200"/>
    </location>
</feature>
<reference evidence="2" key="1">
    <citation type="submission" date="2023-03" db="EMBL/GenBank/DDBJ databases">
        <title>Complete genome of Cladonia borealis.</title>
        <authorList>
            <person name="Park H."/>
        </authorList>
    </citation>
    <scope>NUCLEOTIDE SEQUENCE</scope>
    <source>
        <strain evidence="2">ANT050790</strain>
    </source>
</reference>
<evidence type="ECO:0000313" key="3">
    <source>
        <dbReference type="Proteomes" id="UP001166286"/>
    </source>
</evidence>
<dbReference type="PANTHER" id="PTHR12507">
    <property type="entry name" value="REDUCED GROWTH PHENOTYPE 1 RGP1, YEAST -RELATED"/>
    <property type="match status" value="1"/>
</dbReference>
<dbReference type="Pfam" id="PF08737">
    <property type="entry name" value="Rgp1"/>
    <property type="match status" value="1"/>
</dbReference>
<protein>
    <recommendedName>
        <fullName evidence="4">Intracellular protein transport protein</fullName>
    </recommendedName>
</protein>
<feature type="region of interest" description="Disordered" evidence="1">
    <location>
        <begin position="66"/>
        <end position="91"/>
    </location>
</feature>
<comment type="caution">
    <text evidence="2">The sequence shown here is derived from an EMBL/GenBank/DDBJ whole genome shotgun (WGS) entry which is preliminary data.</text>
</comment>
<accession>A0AA39V6E3</accession>